<dbReference type="EMBL" id="JACHXZ010000002">
    <property type="protein sequence ID" value="MBB3168280.1"/>
    <property type="molecule type" value="Genomic_DNA"/>
</dbReference>
<dbReference type="AlphaFoldDB" id="A0A839UP19"/>
<accession>A0A839UP19</accession>
<dbReference type="Proteomes" id="UP000559987">
    <property type="component" value="Unassembled WGS sequence"/>
</dbReference>
<organism evidence="1 2">
    <name type="scientific">Simiduia aestuariiviva</name>
    <dbReference type="NCBI Taxonomy" id="1510459"/>
    <lineage>
        <taxon>Bacteria</taxon>
        <taxon>Pseudomonadati</taxon>
        <taxon>Pseudomonadota</taxon>
        <taxon>Gammaproteobacteria</taxon>
        <taxon>Cellvibrionales</taxon>
        <taxon>Cellvibrionaceae</taxon>
        <taxon>Simiduia</taxon>
    </lineage>
</organism>
<reference evidence="1 2" key="1">
    <citation type="submission" date="2020-08" db="EMBL/GenBank/DDBJ databases">
        <title>Genomic Encyclopedia of Type Strains, Phase III (KMG-III): the genomes of soil and plant-associated and newly described type strains.</title>
        <authorList>
            <person name="Whitman W."/>
        </authorList>
    </citation>
    <scope>NUCLEOTIDE SEQUENCE [LARGE SCALE GENOMIC DNA]</scope>
    <source>
        <strain evidence="1 2">CECT 8571</strain>
    </source>
</reference>
<proteinExistence type="predicted"/>
<sequence>MGLTVDQGQTGHNGVAVYRALTQMGLAQHPPDIYYKTELLFSLFVGCIKHKIPIWVSLESV</sequence>
<protein>
    <submittedName>
        <fullName evidence="1">Uncharacterized protein</fullName>
    </submittedName>
</protein>
<evidence type="ECO:0000313" key="2">
    <source>
        <dbReference type="Proteomes" id="UP000559987"/>
    </source>
</evidence>
<name>A0A839UP19_9GAMM</name>
<evidence type="ECO:0000313" key="1">
    <source>
        <dbReference type="EMBL" id="MBB3168280.1"/>
    </source>
</evidence>
<keyword evidence="2" id="KW-1185">Reference proteome</keyword>
<comment type="caution">
    <text evidence="1">The sequence shown here is derived from an EMBL/GenBank/DDBJ whole genome shotgun (WGS) entry which is preliminary data.</text>
</comment>
<gene>
    <name evidence="1" type="ORF">FHS30_001464</name>
</gene>